<proteinExistence type="predicted"/>
<feature type="transmembrane region" description="Helical" evidence="1">
    <location>
        <begin position="45"/>
        <end position="63"/>
    </location>
</feature>
<keyword evidence="1" id="KW-1133">Transmembrane helix</keyword>
<accession>A0ABT0ZXH1</accession>
<dbReference type="Pfam" id="PF17240">
    <property type="entry name" value="DUF5313"/>
    <property type="match status" value="1"/>
</dbReference>
<comment type="caution">
    <text evidence="2">The sequence shown here is derived from an EMBL/GenBank/DDBJ whole genome shotgun (WGS) entry which is preliminary data.</text>
</comment>
<organism evidence="2 3">
    <name type="scientific">Pseudonocardia humida</name>
    <dbReference type="NCBI Taxonomy" id="2800819"/>
    <lineage>
        <taxon>Bacteria</taxon>
        <taxon>Bacillati</taxon>
        <taxon>Actinomycetota</taxon>
        <taxon>Actinomycetes</taxon>
        <taxon>Pseudonocardiales</taxon>
        <taxon>Pseudonocardiaceae</taxon>
        <taxon>Pseudonocardia</taxon>
    </lineage>
</organism>
<evidence type="ECO:0000313" key="2">
    <source>
        <dbReference type="EMBL" id="MCO1655406.1"/>
    </source>
</evidence>
<gene>
    <name evidence="2" type="ORF">KDL28_10115</name>
</gene>
<keyword evidence="3" id="KW-1185">Reference proteome</keyword>
<protein>
    <submittedName>
        <fullName evidence="2">DUF5313 family protein</fullName>
    </submittedName>
</protein>
<dbReference type="EMBL" id="JAGSOV010000021">
    <property type="protein sequence ID" value="MCO1655406.1"/>
    <property type="molecule type" value="Genomic_DNA"/>
</dbReference>
<feature type="transmembrane region" description="Helical" evidence="1">
    <location>
        <begin position="69"/>
        <end position="90"/>
    </location>
</feature>
<reference evidence="2" key="1">
    <citation type="submission" date="2021-04" db="EMBL/GenBank/DDBJ databases">
        <title>Pseudonocardia sp. nov., isolated from sandy soil of mangrove forest.</title>
        <authorList>
            <person name="Zan Z."/>
            <person name="Huang R."/>
            <person name="Liu W."/>
        </authorList>
    </citation>
    <scope>NUCLEOTIDE SEQUENCE</scope>
    <source>
        <strain evidence="2">S2-4</strain>
    </source>
</reference>
<evidence type="ECO:0000313" key="3">
    <source>
        <dbReference type="Proteomes" id="UP001165283"/>
    </source>
</evidence>
<sequence length="140" mass="16018">MEARARRRPGPVRWLLYAFGRGLPAEHREWVLHDLTTRTWPARQLVRSVVQVLPFALVLAAVLPGELWVRVIAVIGGALVGMIYAVAYLYETTEHRAIKAGYPRGTLQHIRDAAHAEERARAQARYNERYRREQLPPGTE</sequence>
<evidence type="ECO:0000256" key="1">
    <source>
        <dbReference type="SAM" id="Phobius"/>
    </source>
</evidence>
<dbReference type="RefSeq" id="WP_252437207.1">
    <property type="nucleotide sequence ID" value="NZ_JAGSOV010000021.1"/>
</dbReference>
<keyword evidence="1" id="KW-0812">Transmembrane</keyword>
<dbReference type="InterPro" id="IPR035197">
    <property type="entry name" value="DUF5313"/>
</dbReference>
<dbReference type="Proteomes" id="UP001165283">
    <property type="component" value="Unassembled WGS sequence"/>
</dbReference>
<name>A0ABT0ZXH1_9PSEU</name>
<keyword evidence="1" id="KW-0472">Membrane</keyword>